<accession>A0A916UMG2</accession>
<feature type="transmembrane region" description="Helical" evidence="2">
    <location>
        <begin position="106"/>
        <end position="125"/>
    </location>
</feature>
<evidence type="ECO:0000256" key="2">
    <source>
        <dbReference type="SAM" id="Phobius"/>
    </source>
</evidence>
<dbReference type="InterPro" id="IPR006976">
    <property type="entry name" value="VanZ-like"/>
</dbReference>
<dbReference type="NCBIfam" id="NF037970">
    <property type="entry name" value="vanZ_1"/>
    <property type="match status" value="1"/>
</dbReference>
<sequence length="457" mass="50245">MQATAPAPLFISSSFAMTSRSPLAATPAHGLDAPSYKFISYMAFLYALLILYGSLFPFSDWTTPSTRLFTFLVTMPSIERADIVQNILVYAPLGLLLVLRLNRNMGFWLALILATIVGTLLSFAVESIQQFLPSRVASLSDLVMNFLGTFLGGVLAGFMSAETLTGKAVAKYREQWFRTGILANIGIAILAMWSLSQTTPLVPSLDVSHLRHGLALLKHEILYPDSFSYAKMATYSLYILALGLLTVTVVRRDRPAMLVFATLVAGILCGKVLIVTRQLAPEVLLAAIVALLLLLPLQYLSKKLNAVSGILLILAGFTVFELAPADAGFSYPFNWIPFAGQMSSLSGLENILELLWPFMALAYFTRSIVPFFRHTEAAFFGGLAVLVILFFEEWYQQFVPGRYGDITQIMLGFAGWVLPWCVGSSSDDTDAESAPPKRRRRRSSHSVGHGGSLRQEE</sequence>
<feature type="transmembrane region" description="Helical" evidence="2">
    <location>
        <begin position="257"/>
        <end position="274"/>
    </location>
</feature>
<dbReference type="Proteomes" id="UP000637423">
    <property type="component" value="Unassembled WGS sequence"/>
</dbReference>
<dbReference type="EMBL" id="BMED01000002">
    <property type="protein sequence ID" value="GGC78362.1"/>
    <property type="molecule type" value="Genomic_DNA"/>
</dbReference>
<gene>
    <name evidence="4" type="ORF">GCM10011396_26920</name>
</gene>
<evidence type="ECO:0000259" key="3">
    <source>
        <dbReference type="Pfam" id="PF04892"/>
    </source>
</evidence>
<keyword evidence="2" id="KW-0472">Membrane</keyword>
<feature type="transmembrane region" description="Helical" evidence="2">
    <location>
        <begin position="304"/>
        <end position="325"/>
    </location>
</feature>
<feature type="transmembrane region" description="Helical" evidence="2">
    <location>
        <begin position="38"/>
        <end position="58"/>
    </location>
</feature>
<feature type="transmembrane region" description="Helical" evidence="2">
    <location>
        <begin position="280"/>
        <end position="297"/>
    </location>
</feature>
<keyword evidence="5" id="KW-1185">Reference proteome</keyword>
<feature type="transmembrane region" description="Helical" evidence="2">
    <location>
        <begin position="232"/>
        <end position="250"/>
    </location>
</feature>
<dbReference type="Pfam" id="PF04892">
    <property type="entry name" value="VanZ"/>
    <property type="match status" value="1"/>
</dbReference>
<dbReference type="PANTHER" id="PTHR28008">
    <property type="entry name" value="DOMAIN PROTEIN, PUTATIVE (AFU_ORTHOLOGUE AFUA_3G10980)-RELATED"/>
    <property type="match status" value="1"/>
</dbReference>
<feature type="region of interest" description="Disordered" evidence="1">
    <location>
        <begin position="425"/>
        <end position="457"/>
    </location>
</feature>
<evidence type="ECO:0000256" key="1">
    <source>
        <dbReference type="SAM" id="MobiDB-lite"/>
    </source>
</evidence>
<protein>
    <recommendedName>
        <fullName evidence="3">VanZ-like domain-containing protein</fullName>
    </recommendedName>
</protein>
<feature type="transmembrane region" description="Helical" evidence="2">
    <location>
        <begin position="176"/>
        <end position="195"/>
    </location>
</feature>
<feature type="transmembrane region" description="Helical" evidence="2">
    <location>
        <begin position="83"/>
        <end position="99"/>
    </location>
</feature>
<feature type="transmembrane region" description="Helical" evidence="2">
    <location>
        <begin position="145"/>
        <end position="164"/>
    </location>
</feature>
<comment type="caution">
    <text evidence="4">The sequence shown here is derived from an EMBL/GenBank/DDBJ whole genome shotgun (WGS) entry which is preliminary data.</text>
</comment>
<dbReference type="AlphaFoldDB" id="A0A916UMG2"/>
<keyword evidence="2" id="KW-0812">Transmembrane</keyword>
<name>A0A916UMG2_9BURK</name>
<dbReference type="PANTHER" id="PTHR28008:SF1">
    <property type="entry name" value="DOMAIN PROTEIN, PUTATIVE (AFU_ORTHOLOGUE AFUA_3G10980)-RELATED"/>
    <property type="match status" value="1"/>
</dbReference>
<reference evidence="4" key="2">
    <citation type="submission" date="2020-09" db="EMBL/GenBank/DDBJ databases">
        <authorList>
            <person name="Sun Q."/>
            <person name="Zhou Y."/>
        </authorList>
    </citation>
    <scope>NUCLEOTIDE SEQUENCE</scope>
    <source>
        <strain evidence="4">CGMCC 1.10998</strain>
    </source>
</reference>
<feature type="domain" description="VanZ-like" evidence="3">
    <location>
        <begin position="41"/>
        <end position="157"/>
    </location>
</feature>
<evidence type="ECO:0000313" key="4">
    <source>
        <dbReference type="EMBL" id="GGC78362.1"/>
    </source>
</evidence>
<feature type="transmembrane region" description="Helical" evidence="2">
    <location>
        <begin position="377"/>
        <end position="395"/>
    </location>
</feature>
<organism evidence="4 5">
    <name type="scientific">Undibacterium terreum</name>
    <dbReference type="NCBI Taxonomy" id="1224302"/>
    <lineage>
        <taxon>Bacteria</taxon>
        <taxon>Pseudomonadati</taxon>
        <taxon>Pseudomonadota</taxon>
        <taxon>Betaproteobacteria</taxon>
        <taxon>Burkholderiales</taxon>
        <taxon>Oxalobacteraceae</taxon>
        <taxon>Undibacterium</taxon>
    </lineage>
</organism>
<reference evidence="4" key="1">
    <citation type="journal article" date="2014" name="Int. J. Syst. Evol. Microbiol.">
        <title>Complete genome sequence of Corynebacterium casei LMG S-19264T (=DSM 44701T), isolated from a smear-ripened cheese.</title>
        <authorList>
            <consortium name="US DOE Joint Genome Institute (JGI-PGF)"/>
            <person name="Walter F."/>
            <person name="Albersmeier A."/>
            <person name="Kalinowski J."/>
            <person name="Ruckert C."/>
        </authorList>
    </citation>
    <scope>NUCLEOTIDE SEQUENCE</scope>
    <source>
        <strain evidence="4">CGMCC 1.10998</strain>
    </source>
</reference>
<proteinExistence type="predicted"/>
<evidence type="ECO:0000313" key="5">
    <source>
        <dbReference type="Proteomes" id="UP000637423"/>
    </source>
</evidence>
<keyword evidence="2" id="KW-1133">Transmembrane helix</keyword>